<dbReference type="EMBL" id="AAZO01003144">
    <property type="status" value="NOT_ANNOTATED_CDS"/>
    <property type="molecule type" value="Genomic_DNA"/>
</dbReference>
<dbReference type="InterPro" id="IPR001611">
    <property type="entry name" value="Leu-rich_rpt"/>
</dbReference>
<dbReference type="InterPro" id="IPR000483">
    <property type="entry name" value="Cys-rich_flank_reg_C"/>
</dbReference>
<gene>
    <name evidence="7" type="primary">8238961</name>
    <name evidence="6" type="ORF">Phum_PHUM272170</name>
</gene>
<evidence type="ECO:0000313" key="7">
    <source>
        <dbReference type="EnsemblMetazoa" id="PHUM272170-PA"/>
    </source>
</evidence>
<dbReference type="CTD" id="8238961"/>
<dbReference type="GO" id="GO:0071944">
    <property type="term" value="C:cell periphery"/>
    <property type="evidence" value="ECO:0007669"/>
    <property type="project" value="UniProtKB-ARBA"/>
</dbReference>
<reference evidence="6" key="2">
    <citation type="submission" date="2007-04" db="EMBL/GenBank/DDBJ databases">
        <title>The genome of the human body louse.</title>
        <authorList>
            <consortium name="The Human Body Louse Genome Consortium"/>
            <person name="Kirkness E."/>
            <person name="Walenz B."/>
            <person name="Hass B."/>
            <person name="Bruggner R."/>
            <person name="Strausberg R."/>
        </authorList>
    </citation>
    <scope>NUCLEOTIDE SEQUENCE</scope>
    <source>
        <strain evidence="6">USDA</strain>
    </source>
</reference>
<reference evidence="7" key="3">
    <citation type="submission" date="2021-02" db="UniProtKB">
        <authorList>
            <consortium name="EnsemblMetazoa"/>
        </authorList>
    </citation>
    <scope>IDENTIFICATION</scope>
    <source>
        <strain evidence="7">USDA</strain>
    </source>
</reference>
<proteinExistence type="predicted"/>
<organism>
    <name type="scientific">Pediculus humanus subsp. corporis</name>
    <name type="common">Body louse</name>
    <dbReference type="NCBI Taxonomy" id="121224"/>
    <lineage>
        <taxon>Eukaryota</taxon>
        <taxon>Metazoa</taxon>
        <taxon>Ecdysozoa</taxon>
        <taxon>Arthropoda</taxon>
        <taxon>Hexapoda</taxon>
        <taxon>Insecta</taxon>
        <taxon>Pterygota</taxon>
        <taxon>Neoptera</taxon>
        <taxon>Paraneoptera</taxon>
        <taxon>Psocodea</taxon>
        <taxon>Troctomorpha</taxon>
        <taxon>Phthiraptera</taxon>
        <taxon>Anoplura</taxon>
        <taxon>Pediculidae</taxon>
        <taxon>Pediculus</taxon>
    </lineage>
</organism>
<dbReference type="InParanoid" id="E0VKV8"/>
<dbReference type="GeneID" id="8238961"/>
<sequence length="276" mass="31509">MIKFIIIFVGLINNLYTTNVGADSMDKCRPVKNTMLTCLDSTAGDLPKGVNNEIEWLIFTRSNVPVLNKNHLSNFPSLTDLHLKDAKLEKIEDDAFVNSNSLAWVDVSINKLTTIHPDLFKNCREMYYFNVSGNPNLIIPKNSPFLNAPQLKWLLMQNSGIKKLYSETFDKMPSLKFLSLSDNELSTIPSDLFKPLKHLTSLDLSRNNFKSINIDMPTFRTVALYMSDNPWECDCSLFPTIEWAKNHRMKDDVRCVKPENKKWQEVTNLNCPVAGA</sequence>
<dbReference type="EnsemblMetazoa" id="PHUM272170-RA">
    <property type="protein sequence ID" value="PHUM272170-PA"/>
    <property type="gene ID" value="PHUM272170"/>
</dbReference>
<evidence type="ECO:0000313" key="8">
    <source>
        <dbReference type="Proteomes" id="UP000009046"/>
    </source>
</evidence>
<dbReference type="SMART" id="SM00369">
    <property type="entry name" value="LRR_TYP"/>
    <property type="match status" value="4"/>
</dbReference>
<dbReference type="PANTHER" id="PTHR24366">
    <property type="entry name" value="IG(IMMUNOGLOBULIN) AND LRR(LEUCINE RICH REPEAT) DOMAINS"/>
    <property type="match status" value="1"/>
</dbReference>
<dbReference type="OMA" id="CFSSECI"/>
<dbReference type="Gene3D" id="3.80.10.10">
    <property type="entry name" value="Ribonuclease Inhibitor"/>
    <property type="match status" value="2"/>
</dbReference>
<feature type="domain" description="LRRCT" evidence="5">
    <location>
        <begin position="229"/>
        <end position="272"/>
    </location>
</feature>
<keyword evidence="3" id="KW-0677">Repeat</keyword>
<dbReference type="InterPro" id="IPR032675">
    <property type="entry name" value="LRR_dom_sf"/>
</dbReference>
<feature type="chain" id="PRO_5011412610" evidence="4">
    <location>
        <begin position="23"/>
        <end position="276"/>
    </location>
</feature>
<dbReference type="PANTHER" id="PTHR24366:SF96">
    <property type="entry name" value="LEUCINE RICH REPEAT CONTAINING 53"/>
    <property type="match status" value="1"/>
</dbReference>
<keyword evidence="1" id="KW-0433">Leucine-rich repeat</keyword>
<evidence type="ECO:0000259" key="5">
    <source>
        <dbReference type="SMART" id="SM00082"/>
    </source>
</evidence>
<dbReference type="Pfam" id="PF13855">
    <property type="entry name" value="LRR_8"/>
    <property type="match status" value="2"/>
</dbReference>
<dbReference type="RefSeq" id="XP_002426752.1">
    <property type="nucleotide sequence ID" value="XM_002426707.1"/>
</dbReference>
<evidence type="ECO:0000313" key="6">
    <source>
        <dbReference type="EMBL" id="EEB14014.1"/>
    </source>
</evidence>
<name>E0VKV8_PEDHC</name>
<dbReference type="AlphaFoldDB" id="E0VKV8"/>
<dbReference type="HOGENOM" id="CLU_079183_0_0_1"/>
<dbReference type="KEGG" id="phu:Phum_PHUM272170"/>
<evidence type="ECO:0000256" key="1">
    <source>
        <dbReference type="ARBA" id="ARBA00022614"/>
    </source>
</evidence>
<dbReference type="Proteomes" id="UP000009046">
    <property type="component" value="Unassembled WGS sequence"/>
</dbReference>
<dbReference type="eggNOG" id="KOG0619">
    <property type="taxonomic scope" value="Eukaryota"/>
</dbReference>
<dbReference type="OrthoDB" id="676979at2759"/>
<evidence type="ECO:0000256" key="4">
    <source>
        <dbReference type="SAM" id="SignalP"/>
    </source>
</evidence>
<dbReference type="PROSITE" id="PS51450">
    <property type="entry name" value="LRR"/>
    <property type="match status" value="1"/>
</dbReference>
<accession>E0VKV8</accession>
<feature type="signal peptide" evidence="4">
    <location>
        <begin position="1"/>
        <end position="22"/>
    </location>
</feature>
<dbReference type="STRING" id="121224.E0VKV8"/>
<dbReference type="EMBL" id="DS235252">
    <property type="protein sequence ID" value="EEB14014.1"/>
    <property type="molecule type" value="Genomic_DNA"/>
</dbReference>
<protein>
    <submittedName>
        <fullName evidence="6">Leucine-rich alpha-2-glycoprotein, putative</fullName>
    </submittedName>
</protein>
<keyword evidence="8" id="KW-1185">Reference proteome</keyword>
<dbReference type="SUPFAM" id="SSF52058">
    <property type="entry name" value="L domain-like"/>
    <property type="match status" value="1"/>
</dbReference>
<keyword evidence="2 4" id="KW-0732">Signal</keyword>
<dbReference type="InterPro" id="IPR003591">
    <property type="entry name" value="Leu-rich_rpt_typical-subtyp"/>
</dbReference>
<reference evidence="6" key="1">
    <citation type="submission" date="2007-04" db="EMBL/GenBank/DDBJ databases">
        <title>Annotation of Pediculus humanus corporis strain USDA.</title>
        <authorList>
            <person name="Kirkness E."/>
            <person name="Hannick L."/>
            <person name="Hass B."/>
            <person name="Bruggner R."/>
            <person name="Lawson D."/>
            <person name="Bidwell S."/>
            <person name="Joardar V."/>
            <person name="Caler E."/>
            <person name="Walenz B."/>
            <person name="Inman J."/>
            <person name="Schobel S."/>
            <person name="Galinsky K."/>
            <person name="Amedeo P."/>
            <person name="Strausberg R."/>
        </authorList>
    </citation>
    <scope>NUCLEOTIDE SEQUENCE</scope>
    <source>
        <strain evidence="6">USDA</strain>
    </source>
</reference>
<dbReference type="VEuPathDB" id="VectorBase:PHUM272170"/>
<evidence type="ECO:0000256" key="2">
    <source>
        <dbReference type="ARBA" id="ARBA00022729"/>
    </source>
</evidence>
<dbReference type="SMART" id="SM00082">
    <property type="entry name" value="LRRCT"/>
    <property type="match status" value="1"/>
</dbReference>
<evidence type="ECO:0000256" key="3">
    <source>
        <dbReference type="ARBA" id="ARBA00022737"/>
    </source>
</evidence>